<evidence type="ECO:0000313" key="5">
    <source>
        <dbReference type="EMBL" id="CZR51143.1"/>
    </source>
</evidence>
<dbReference type="InterPro" id="IPR008949">
    <property type="entry name" value="Isoprenoid_synthase_dom_sf"/>
</dbReference>
<evidence type="ECO:0000256" key="4">
    <source>
        <dbReference type="RuleBase" id="RU366034"/>
    </source>
</evidence>
<dbReference type="SFLD" id="SFLDG01020">
    <property type="entry name" value="Terpene_Cyclase_Like_2"/>
    <property type="match status" value="1"/>
</dbReference>
<keyword evidence="4" id="KW-0479">Metal-binding</keyword>
<evidence type="ECO:0000256" key="3">
    <source>
        <dbReference type="ARBA" id="ARBA00022842"/>
    </source>
</evidence>
<dbReference type="Gene3D" id="1.10.600.10">
    <property type="entry name" value="Farnesyl Diphosphate Synthase"/>
    <property type="match status" value="1"/>
</dbReference>
<dbReference type="EC" id="4.2.3.-" evidence="4"/>
<dbReference type="EMBL" id="FJOG01000001">
    <property type="protein sequence ID" value="CZR51143.1"/>
    <property type="molecule type" value="Genomic_DNA"/>
</dbReference>
<comment type="cofactor">
    <cofactor evidence="1 4">
        <name>Mg(2+)</name>
        <dbReference type="ChEBI" id="CHEBI:18420"/>
    </cofactor>
</comment>
<comment type="similarity">
    <text evidence="2 4">Belongs to the terpene synthase family.</text>
</comment>
<proteinExistence type="inferred from homology"/>
<dbReference type="PANTHER" id="PTHR35201">
    <property type="entry name" value="TERPENE SYNTHASE"/>
    <property type="match status" value="1"/>
</dbReference>
<dbReference type="OrthoDB" id="6486656at2759"/>
<name>A0A1L7WEC9_9HELO</name>
<protein>
    <recommendedName>
        <fullName evidence="4">Terpene synthase</fullName>
        <ecNumber evidence="4">4.2.3.-</ecNumber>
    </recommendedName>
</protein>
<dbReference type="InterPro" id="IPR034686">
    <property type="entry name" value="Terpene_cyclase-like_2"/>
</dbReference>
<evidence type="ECO:0000256" key="1">
    <source>
        <dbReference type="ARBA" id="ARBA00001946"/>
    </source>
</evidence>
<dbReference type="GO" id="GO:0010333">
    <property type="term" value="F:terpene synthase activity"/>
    <property type="evidence" value="ECO:0007669"/>
    <property type="project" value="InterPro"/>
</dbReference>
<dbReference type="SFLD" id="SFLDS00005">
    <property type="entry name" value="Isoprenoid_Synthase_Type_I"/>
    <property type="match status" value="1"/>
</dbReference>
<dbReference type="GO" id="GO:0046872">
    <property type="term" value="F:metal ion binding"/>
    <property type="evidence" value="ECO:0007669"/>
    <property type="project" value="UniProtKB-KW"/>
</dbReference>
<organism evidence="5 6">
    <name type="scientific">Phialocephala subalpina</name>
    <dbReference type="NCBI Taxonomy" id="576137"/>
    <lineage>
        <taxon>Eukaryota</taxon>
        <taxon>Fungi</taxon>
        <taxon>Dikarya</taxon>
        <taxon>Ascomycota</taxon>
        <taxon>Pezizomycotina</taxon>
        <taxon>Leotiomycetes</taxon>
        <taxon>Helotiales</taxon>
        <taxon>Mollisiaceae</taxon>
        <taxon>Phialocephala</taxon>
        <taxon>Phialocephala fortinii species complex</taxon>
    </lineage>
</organism>
<gene>
    <name evidence="5" type="ORF">PAC_01018</name>
</gene>
<dbReference type="PANTHER" id="PTHR35201:SF4">
    <property type="entry name" value="BETA-PINACENE SYNTHASE-RELATED"/>
    <property type="match status" value="1"/>
</dbReference>
<keyword evidence="4" id="KW-0456">Lyase</keyword>
<accession>A0A1L7WEC9</accession>
<dbReference type="Proteomes" id="UP000184330">
    <property type="component" value="Unassembled WGS sequence"/>
</dbReference>
<sequence>MRAQQIGLMDLEANWKWPRRLNPHTSDIKQECLDWAASFGAFTPEAQKASSDRAVISVVDKRSACDLMNLFFIFDEHSDKSEATEVWNQVEVIMDALRNPFKARPEGEWIGGEVARQFWSRVIRISTPTFQRRFLTTWEEYLQGTAQQAEDRSRSHIRDIASYLEVRKRTIGARPSFNILEMDMDLPDEVMEHPIIRELESLAIDLTIIANDVLSYNKEQACGDDEHNLITIAMKEHHIDVQGAVDWTVKLHAGMVVRFNKLYLEVPRWGGPLDLDVQSYVNGMAQWVGANVQWSYESERYFGKAGLEVKKTRTLYLLPKMVNGRKDIGPFVVEDALF</sequence>
<evidence type="ECO:0000256" key="2">
    <source>
        <dbReference type="ARBA" id="ARBA00006333"/>
    </source>
</evidence>
<dbReference type="SUPFAM" id="SSF48576">
    <property type="entry name" value="Terpenoid synthases"/>
    <property type="match status" value="1"/>
</dbReference>
<evidence type="ECO:0000313" key="6">
    <source>
        <dbReference type="Proteomes" id="UP000184330"/>
    </source>
</evidence>
<dbReference type="AlphaFoldDB" id="A0A1L7WEC9"/>
<dbReference type="STRING" id="576137.A0A1L7WEC9"/>
<keyword evidence="3 4" id="KW-0460">Magnesium</keyword>
<dbReference type="GO" id="GO:0008299">
    <property type="term" value="P:isoprenoid biosynthetic process"/>
    <property type="evidence" value="ECO:0007669"/>
    <property type="project" value="UniProtKB-ARBA"/>
</dbReference>
<reference evidence="5 6" key="1">
    <citation type="submission" date="2016-03" db="EMBL/GenBank/DDBJ databases">
        <authorList>
            <person name="Ploux O."/>
        </authorList>
    </citation>
    <scope>NUCLEOTIDE SEQUENCE [LARGE SCALE GENOMIC DNA]</scope>
    <source>
        <strain evidence="5 6">UAMH 11012</strain>
    </source>
</reference>
<keyword evidence="6" id="KW-1185">Reference proteome</keyword>
<dbReference type="Pfam" id="PF19086">
    <property type="entry name" value="Terpene_syn_C_2"/>
    <property type="match status" value="1"/>
</dbReference>